<name>A0ABR3NDY7_9TELE</name>
<feature type="region of interest" description="Disordered" evidence="1">
    <location>
        <begin position="1"/>
        <end position="64"/>
    </location>
</feature>
<comment type="caution">
    <text evidence="2">The sequence shown here is derived from an EMBL/GenBank/DDBJ whole genome shotgun (WGS) entry which is preliminary data.</text>
</comment>
<gene>
    <name evidence="2" type="ORF">QQF64_027963</name>
</gene>
<dbReference type="Proteomes" id="UP001558613">
    <property type="component" value="Unassembled WGS sequence"/>
</dbReference>
<evidence type="ECO:0000313" key="2">
    <source>
        <dbReference type="EMBL" id="KAL1275149.1"/>
    </source>
</evidence>
<evidence type="ECO:0000256" key="1">
    <source>
        <dbReference type="SAM" id="MobiDB-lite"/>
    </source>
</evidence>
<sequence length="100" mass="9959">MCPTNPQLVNLGLADGGRGRNDSFHLLTRTEGSLAGPTVDGGMIRSYGGEGGDPDGEEPIGNAMGLPGCSPPCIAQDVAKTSSASPFTGHCLSRSSVGGA</sequence>
<proteinExistence type="predicted"/>
<keyword evidence="3" id="KW-1185">Reference proteome</keyword>
<evidence type="ECO:0000313" key="3">
    <source>
        <dbReference type="Proteomes" id="UP001558613"/>
    </source>
</evidence>
<protein>
    <submittedName>
        <fullName evidence="2">Uncharacterized protein</fullName>
    </submittedName>
</protein>
<reference evidence="2 3" key="1">
    <citation type="submission" date="2023-09" db="EMBL/GenBank/DDBJ databases">
        <authorList>
            <person name="Wang M."/>
        </authorList>
    </citation>
    <scope>NUCLEOTIDE SEQUENCE [LARGE SCALE GENOMIC DNA]</scope>
    <source>
        <strain evidence="2">GT-2023</strain>
        <tissue evidence="2">Liver</tissue>
    </source>
</reference>
<organism evidence="2 3">
    <name type="scientific">Cirrhinus molitorella</name>
    <name type="common">mud carp</name>
    <dbReference type="NCBI Taxonomy" id="172907"/>
    <lineage>
        <taxon>Eukaryota</taxon>
        <taxon>Metazoa</taxon>
        <taxon>Chordata</taxon>
        <taxon>Craniata</taxon>
        <taxon>Vertebrata</taxon>
        <taxon>Euteleostomi</taxon>
        <taxon>Actinopterygii</taxon>
        <taxon>Neopterygii</taxon>
        <taxon>Teleostei</taxon>
        <taxon>Ostariophysi</taxon>
        <taxon>Cypriniformes</taxon>
        <taxon>Cyprinidae</taxon>
        <taxon>Labeoninae</taxon>
        <taxon>Labeonini</taxon>
        <taxon>Cirrhinus</taxon>
    </lineage>
</organism>
<dbReference type="EMBL" id="JAYMGO010000005">
    <property type="protein sequence ID" value="KAL1275149.1"/>
    <property type="molecule type" value="Genomic_DNA"/>
</dbReference>
<accession>A0ABR3NDY7</accession>